<protein>
    <recommendedName>
        <fullName evidence="4">Chaperone/heat shock protein Hsp12</fullName>
    </recommendedName>
</protein>
<dbReference type="InterPro" id="IPR007250">
    <property type="entry name" value="HSP9_HSP12"/>
</dbReference>
<gene>
    <name evidence="2" type="ORF">Q9L58_007172</name>
</gene>
<feature type="compositionally biased region" description="Basic and acidic residues" evidence="1">
    <location>
        <begin position="56"/>
        <end position="68"/>
    </location>
</feature>
<feature type="compositionally biased region" description="Polar residues" evidence="1">
    <location>
        <begin position="46"/>
        <end position="55"/>
    </location>
</feature>
<sequence length="88" mass="9591">MSDIGRKDFSTQAKEKITPDHSKSVTERVTEAVTGTTDRAAAGINPDSNKSTTQEAFDKSRREKDHVTNDGPINKSIKIKNALGMDTV</sequence>
<dbReference type="Gene3D" id="6.10.250.2440">
    <property type="match status" value="2"/>
</dbReference>
<feature type="region of interest" description="Disordered" evidence="1">
    <location>
        <begin position="1"/>
        <end position="74"/>
    </location>
</feature>
<dbReference type="Pfam" id="PF04119">
    <property type="entry name" value="HSP9_HSP12"/>
    <property type="match status" value="1"/>
</dbReference>
<evidence type="ECO:0008006" key="4">
    <source>
        <dbReference type="Google" id="ProtNLM"/>
    </source>
</evidence>
<dbReference type="Proteomes" id="UP001447188">
    <property type="component" value="Unassembled WGS sequence"/>
</dbReference>
<evidence type="ECO:0000256" key="1">
    <source>
        <dbReference type="SAM" id="MobiDB-lite"/>
    </source>
</evidence>
<dbReference type="EMBL" id="JBBBZM010000109">
    <property type="protein sequence ID" value="KAL0633930.1"/>
    <property type="molecule type" value="Genomic_DNA"/>
</dbReference>
<feature type="compositionally biased region" description="Basic and acidic residues" evidence="1">
    <location>
        <begin position="1"/>
        <end position="30"/>
    </location>
</feature>
<comment type="caution">
    <text evidence="2">The sequence shown here is derived from an EMBL/GenBank/DDBJ whole genome shotgun (WGS) entry which is preliminary data.</text>
</comment>
<name>A0ABR3GDE8_9PEZI</name>
<evidence type="ECO:0000313" key="3">
    <source>
        <dbReference type="Proteomes" id="UP001447188"/>
    </source>
</evidence>
<evidence type="ECO:0000313" key="2">
    <source>
        <dbReference type="EMBL" id="KAL0633930.1"/>
    </source>
</evidence>
<accession>A0ABR3GDE8</accession>
<organism evidence="2 3">
    <name type="scientific">Discina gigas</name>
    <dbReference type="NCBI Taxonomy" id="1032678"/>
    <lineage>
        <taxon>Eukaryota</taxon>
        <taxon>Fungi</taxon>
        <taxon>Dikarya</taxon>
        <taxon>Ascomycota</taxon>
        <taxon>Pezizomycotina</taxon>
        <taxon>Pezizomycetes</taxon>
        <taxon>Pezizales</taxon>
        <taxon>Discinaceae</taxon>
        <taxon>Discina</taxon>
    </lineage>
</organism>
<proteinExistence type="predicted"/>
<reference evidence="2 3" key="1">
    <citation type="submission" date="2024-02" db="EMBL/GenBank/DDBJ databases">
        <title>Discinaceae phylogenomics.</title>
        <authorList>
            <person name="Dirks A.C."/>
            <person name="James T.Y."/>
        </authorList>
    </citation>
    <scope>NUCLEOTIDE SEQUENCE [LARGE SCALE GENOMIC DNA]</scope>
    <source>
        <strain evidence="2 3">ACD0624</strain>
    </source>
</reference>
<keyword evidence="3" id="KW-1185">Reference proteome</keyword>